<gene>
    <name evidence="1" type="ORF">JG687_00018703</name>
</gene>
<protein>
    <submittedName>
        <fullName evidence="1">Uncharacterized protein</fullName>
    </submittedName>
</protein>
<name>A0A8T1TK64_9STRA</name>
<evidence type="ECO:0000313" key="1">
    <source>
        <dbReference type="EMBL" id="KAG6943048.1"/>
    </source>
</evidence>
<proteinExistence type="predicted"/>
<comment type="caution">
    <text evidence="1">The sequence shown here is derived from an EMBL/GenBank/DDBJ whole genome shotgun (WGS) entry which is preliminary data.</text>
</comment>
<dbReference type="EMBL" id="JAENGZ010002703">
    <property type="protein sequence ID" value="KAG6943048.1"/>
    <property type="molecule type" value="Genomic_DNA"/>
</dbReference>
<dbReference type="Proteomes" id="UP000688947">
    <property type="component" value="Unassembled WGS sequence"/>
</dbReference>
<dbReference type="VEuPathDB" id="FungiDB:PC110_g19111"/>
<dbReference type="AlphaFoldDB" id="A0A8T1TK64"/>
<reference evidence="1" key="1">
    <citation type="submission" date="2021-01" db="EMBL/GenBank/DDBJ databases">
        <title>Phytophthora aleatoria, a newly-described species from Pinus radiata is distinct from Phytophthora cactorum isolates based on comparative genomics.</title>
        <authorList>
            <person name="Mcdougal R."/>
            <person name="Panda P."/>
            <person name="Williams N."/>
            <person name="Studholme D.J."/>
        </authorList>
    </citation>
    <scope>NUCLEOTIDE SEQUENCE</scope>
    <source>
        <strain evidence="1">NZFS 3830</strain>
    </source>
</reference>
<accession>A0A8T1TK64</accession>
<dbReference type="OrthoDB" id="92095at2759"/>
<sequence length="136" mass="14282">MGEIDDGDEAATLGLNTIDKAFNGSTSSWKRVGDGAVIINLSSSDTKEVKVNIHSGGEKIDEVLVSAGGIASWRANTTTLGGKTLYLDRWRSDILGLPGTGGGSLELWVPNASKGSHLELNVKLNVSYVALCFSLC</sequence>
<evidence type="ECO:0000313" key="2">
    <source>
        <dbReference type="Proteomes" id="UP000688947"/>
    </source>
</evidence>
<organism evidence="1 2">
    <name type="scientific">Phytophthora cactorum</name>
    <dbReference type="NCBI Taxonomy" id="29920"/>
    <lineage>
        <taxon>Eukaryota</taxon>
        <taxon>Sar</taxon>
        <taxon>Stramenopiles</taxon>
        <taxon>Oomycota</taxon>
        <taxon>Peronosporomycetes</taxon>
        <taxon>Peronosporales</taxon>
        <taxon>Peronosporaceae</taxon>
        <taxon>Phytophthora</taxon>
    </lineage>
</organism>